<dbReference type="InterPro" id="IPR051173">
    <property type="entry name" value="Ca_channel_alpha-2/delta"/>
</dbReference>
<evidence type="ECO:0000313" key="3">
    <source>
        <dbReference type="Proteomes" id="UP000290572"/>
    </source>
</evidence>
<sequence>MDDLLITENGTVGILVTTAVEVVISGKTMRPAVVGVKLDLEAWVDKFKILASNVSDSRQAAHKCGPSRSCEMDCEVNSDDLLCYLIDDGGFLVMSNQRDHWKKVGLFFGEVDPYLMFALYNNSIYARHQTFQYQSACEPTASSHTGAGHRGFYVPSIADFLSLAWWTSAAACQFYFTNTTNSFNVLQDCGNCSRLFHAKRIENTNLLFVVAETLPCSSSQEENPCEVLNSARYRKGPDKCFDYNSEVTCCLLL</sequence>
<evidence type="ECO:0000259" key="1">
    <source>
        <dbReference type="Pfam" id="PF08473"/>
    </source>
</evidence>
<dbReference type="AlphaFoldDB" id="A0A498P0J3"/>
<comment type="caution">
    <text evidence="2">The sequence shown here is derived from an EMBL/GenBank/DDBJ whole genome shotgun (WGS) entry which is preliminary data.</text>
</comment>
<keyword evidence="3" id="KW-1185">Reference proteome</keyword>
<dbReference type="Pfam" id="PF08473">
    <property type="entry name" value="VGCC_alpha2"/>
    <property type="match status" value="2"/>
</dbReference>
<accession>A0A498P0J3</accession>
<dbReference type="EMBL" id="QBIY01005139">
    <property type="protein sequence ID" value="RXN38112.1"/>
    <property type="molecule type" value="Genomic_DNA"/>
</dbReference>
<feature type="domain" description="Voltage-dependent calcium channel alpha-2/delta subunit conserved region" evidence="1">
    <location>
        <begin position="173"/>
        <end position="246"/>
    </location>
</feature>
<gene>
    <name evidence="2" type="ORF">ROHU_001428</name>
</gene>
<dbReference type="Proteomes" id="UP000290572">
    <property type="component" value="Unassembled WGS sequence"/>
</dbReference>
<dbReference type="STRING" id="84645.A0A498P0J3"/>
<protein>
    <submittedName>
        <fullName evidence="2">Voltage-dependent calcium channel subunit alpha-2 delta-2-like protein</fullName>
    </submittedName>
</protein>
<dbReference type="GO" id="GO:0005245">
    <property type="term" value="F:voltage-gated calcium channel activity"/>
    <property type="evidence" value="ECO:0007669"/>
    <property type="project" value="TreeGrafter"/>
</dbReference>
<organism evidence="2 3">
    <name type="scientific">Labeo rohita</name>
    <name type="common">Indian major carp</name>
    <name type="synonym">Cyprinus rohita</name>
    <dbReference type="NCBI Taxonomy" id="84645"/>
    <lineage>
        <taxon>Eukaryota</taxon>
        <taxon>Metazoa</taxon>
        <taxon>Chordata</taxon>
        <taxon>Craniata</taxon>
        <taxon>Vertebrata</taxon>
        <taxon>Euteleostomi</taxon>
        <taxon>Actinopterygii</taxon>
        <taxon>Neopterygii</taxon>
        <taxon>Teleostei</taxon>
        <taxon>Ostariophysi</taxon>
        <taxon>Cypriniformes</taxon>
        <taxon>Cyprinidae</taxon>
        <taxon>Labeoninae</taxon>
        <taxon>Labeonini</taxon>
        <taxon>Labeo</taxon>
    </lineage>
</organism>
<reference evidence="2 3" key="1">
    <citation type="submission" date="2018-03" db="EMBL/GenBank/DDBJ databases">
        <title>Draft genome sequence of Rohu Carp (Labeo rohita).</title>
        <authorList>
            <person name="Das P."/>
            <person name="Kushwaha B."/>
            <person name="Joshi C.G."/>
            <person name="Kumar D."/>
            <person name="Nagpure N.S."/>
            <person name="Sahoo L."/>
            <person name="Das S.P."/>
            <person name="Bit A."/>
            <person name="Patnaik S."/>
            <person name="Meher P.K."/>
            <person name="Jayasankar P."/>
            <person name="Koringa P.G."/>
            <person name="Patel N.V."/>
            <person name="Hinsu A.T."/>
            <person name="Kumar R."/>
            <person name="Pandey M."/>
            <person name="Agarwal S."/>
            <person name="Srivastava S."/>
            <person name="Singh M."/>
            <person name="Iquebal M.A."/>
            <person name="Jaiswal S."/>
            <person name="Angadi U.B."/>
            <person name="Kumar N."/>
            <person name="Raza M."/>
            <person name="Shah T.M."/>
            <person name="Rai A."/>
            <person name="Jena J.K."/>
        </authorList>
    </citation>
    <scope>NUCLEOTIDE SEQUENCE [LARGE SCALE GENOMIC DNA]</scope>
    <source>
        <strain evidence="2">DASCIFA01</strain>
        <tissue evidence="2">Testis</tissue>
    </source>
</reference>
<dbReference type="InterPro" id="IPR013680">
    <property type="entry name" value="VDCC_a2/dsu"/>
</dbReference>
<dbReference type="PANTHER" id="PTHR10166">
    <property type="entry name" value="VOLTAGE-DEPENDENT CALCIUM CHANNEL SUBUNIT ALPHA-2/DELTA-RELATED"/>
    <property type="match status" value="1"/>
</dbReference>
<proteinExistence type="predicted"/>
<name>A0A498P0J3_LABRO</name>
<evidence type="ECO:0000313" key="2">
    <source>
        <dbReference type="EMBL" id="RXN38112.1"/>
    </source>
</evidence>
<feature type="domain" description="Voltage-dependent calcium channel alpha-2/delta subunit conserved region" evidence="1">
    <location>
        <begin position="10"/>
        <end position="171"/>
    </location>
</feature>
<dbReference type="GO" id="GO:0005891">
    <property type="term" value="C:voltage-gated calcium channel complex"/>
    <property type="evidence" value="ECO:0007669"/>
    <property type="project" value="TreeGrafter"/>
</dbReference>
<dbReference type="PANTHER" id="PTHR10166:SF69">
    <property type="entry name" value="CALCIUM CHANNEL, VOLTAGE-DEPENDENT, ALPHA 2_DELTA SUBUNIT 2 ISOFORM X1"/>
    <property type="match status" value="1"/>
</dbReference>